<keyword evidence="2" id="KW-1185">Reference proteome</keyword>
<dbReference type="InterPro" id="IPR029058">
    <property type="entry name" value="AB_hydrolase_fold"/>
</dbReference>
<name>A0A8J6PXQ8_9HYPH</name>
<keyword evidence="1" id="KW-0378">Hydrolase</keyword>
<dbReference type="GO" id="GO:0016787">
    <property type="term" value="F:hydrolase activity"/>
    <property type="evidence" value="ECO:0007669"/>
    <property type="project" value="UniProtKB-KW"/>
</dbReference>
<dbReference type="InterPro" id="IPR014586">
    <property type="entry name" value="UCP033909"/>
</dbReference>
<dbReference type="PANTHER" id="PTHR36513:SF1">
    <property type="entry name" value="TRANSMEMBRANE PROTEIN"/>
    <property type="match status" value="1"/>
</dbReference>
<dbReference type="EMBL" id="JACVVX010000005">
    <property type="protein sequence ID" value="MBD0416273.1"/>
    <property type="molecule type" value="Genomic_DNA"/>
</dbReference>
<proteinExistence type="predicted"/>
<dbReference type="Gene3D" id="3.40.50.1820">
    <property type="entry name" value="alpha/beta hydrolase"/>
    <property type="match status" value="1"/>
</dbReference>
<evidence type="ECO:0000313" key="2">
    <source>
        <dbReference type="Proteomes" id="UP000643405"/>
    </source>
</evidence>
<reference evidence="1" key="1">
    <citation type="submission" date="2020-09" db="EMBL/GenBank/DDBJ databases">
        <title>Genome seq and assembly of Tianweitania sp.</title>
        <authorList>
            <person name="Chhetri G."/>
        </authorList>
    </citation>
    <scope>NUCLEOTIDE SEQUENCE</scope>
    <source>
        <strain evidence="1">Rool2</strain>
    </source>
</reference>
<dbReference type="AlphaFoldDB" id="A0A8J6PXQ8"/>
<dbReference type="InterPro" id="IPR010297">
    <property type="entry name" value="DUF900_hydrolase"/>
</dbReference>
<dbReference type="Proteomes" id="UP000643405">
    <property type="component" value="Unassembled WGS sequence"/>
</dbReference>
<accession>A0A8J6PXQ8</accession>
<evidence type="ECO:0000313" key="1">
    <source>
        <dbReference type="EMBL" id="MBD0416273.1"/>
    </source>
</evidence>
<dbReference type="PANTHER" id="PTHR36513">
    <property type="entry name" value="ABC TRANSMEMBRANE TYPE-1 DOMAIN-CONTAINING PROTEIN"/>
    <property type="match status" value="1"/>
</dbReference>
<dbReference type="PIRSF" id="PIRSF033909">
    <property type="entry name" value="UCP033909"/>
    <property type="match status" value="1"/>
</dbReference>
<protein>
    <submittedName>
        <fullName evidence="1">Alpha/beta hydrolase</fullName>
    </submittedName>
</protein>
<comment type="caution">
    <text evidence="1">The sequence shown here is derived from an EMBL/GenBank/DDBJ whole genome shotgun (WGS) entry which is preliminary data.</text>
</comment>
<dbReference type="SUPFAM" id="SSF53474">
    <property type="entry name" value="alpha/beta-Hydrolases"/>
    <property type="match status" value="1"/>
</dbReference>
<organism evidence="1 2">
    <name type="scientific">Oryzicola mucosus</name>
    <dbReference type="NCBI Taxonomy" id="2767425"/>
    <lineage>
        <taxon>Bacteria</taxon>
        <taxon>Pseudomonadati</taxon>
        <taxon>Pseudomonadota</taxon>
        <taxon>Alphaproteobacteria</taxon>
        <taxon>Hyphomicrobiales</taxon>
        <taxon>Phyllobacteriaceae</taxon>
        <taxon>Oryzicola</taxon>
    </lineage>
</organism>
<gene>
    <name evidence="1" type="ORF">ICI42_16590</name>
</gene>
<sequence>MRWQRLTSATFTLWGRVSRQFVSVSPTGRFAVPSPKYAVALLSLFLAGCINQPAQELLTSAVVAAPVTQIAGAHAIFITTTRGAAEDQKQVFAGDRSATLNYAMANVTVPLVHKSGQIEQRGRRDSADQAKFFTATNVTAYDTQPKFMQAINADIAARGERVMVFVHGYNTGFDSAVYRVTQVVHDSGYTGTPVLFSWASGGTTSGYVYDRESASVARDQLEVTLRMLAQSGARRIDIIAHSMGTWVTMETLRQLAITGDRDLGGKLGDVVLASPDIDVDVFKSQMRRYGKPTKPFVLLLSADDRALKLSGLLAGAGPRLGGYRDAADLARYGVQVIDLSTETGSDPFNHNKFADNPALIRLLGQRLREDDGFATDRDITDRIKLLQ</sequence>
<dbReference type="Pfam" id="PF05990">
    <property type="entry name" value="DUF900"/>
    <property type="match status" value="1"/>
</dbReference>